<accession>A0AAJ0MA60</accession>
<keyword evidence="2" id="KW-1185">Reference proteome</keyword>
<sequence>MCGSDTSSDACVNTNWRELVPQHLQAAVEDELERDDGNQPTIDSNMSSYHEKVVRWRYDNAYANRLRRETRRRCMPPSNPWQYMECDDLASDMSETGTETGFETEVTGTSSSETASVASGNGVDISRPWVSRNPRAVTEAEQAHSNSWYAVFVEDAPEFETGTEIDSEVDTNTSCSETASMASDVDDPWVLPYAWMATGIEETRNSRYAAPVEDDADSEPAWTTGWNEGGYTHRAWHYDQYITGTTETAGNAWGSRGVYGDDEPRGIPGSTRYQDLDNSESYYHGTQTLNATRQAPRRDGYTGSEGAYFQHFMRLGYCSACATYGAWDV</sequence>
<name>A0AAJ0MA60_9PEZI</name>
<reference evidence="1" key="1">
    <citation type="journal article" date="2023" name="Mol. Phylogenet. Evol.">
        <title>Genome-scale phylogeny and comparative genomics of the fungal order Sordariales.</title>
        <authorList>
            <person name="Hensen N."/>
            <person name="Bonometti L."/>
            <person name="Westerberg I."/>
            <person name="Brannstrom I.O."/>
            <person name="Guillou S."/>
            <person name="Cros-Aarteil S."/>
            <person name="Calhoun S."/>
            <person name="Haridas S."/>
            <person name="Kuo A."/>
            <person name="Mondo S."/>
            <person name="Pangilinan J."/>
            <person name="Riley R."/>
            <person name="LaButti K."/>
            <person name="Andreopoulos B."/>
            <person name="Lipzen A."/>
            <person name="Chen C."/>
            <person name="Yan M."/>
            <person name="Daum C."/>
            <person name="Ng V."/>
            <person name="Clum A."/>
            <person name="Steindorff A."/>
            <person name="Ohm R.A."/>
            <person name="Martin F."/>
            <person name="Silar P."/>
            <person name="Natvig D.O."/>
            <person name="Lalanne C."/>
            <person name="Gautier V."/>
            <person name="Ament-Velasquez S.L."/>
            <person name="Kruys A."/>
            <person name="Hutchinson M.I."/>
            <person name="Powell A.J."/>
            <person name="Barry K."/>
            <person name="Miller A.N."/>
            <person name="Grigoriev I.V."/>
            <person name="Debuchy R."/>
            <person name="Gladieux P."/>
            <person name="Hiltunen Thoren M."/>
            <person name="Johannesson H."/>
        </authorList>
    </citation>
    <scope>NUCLEOTIDE SEQUENCE</scope>
    <source>
        <strain evidence="1">CBS 955.72</strain>
    </source>
</reference>
<reference evidence="1" key="2">
    <citation type="submission" date="2023-06" db="EMBL/GenBank/DDBJ databases">
        <authorList>
            <consortium name="Lawrence Berkeley National Laboratory"/>
            <person name="Haridas S."/>
            <person name="Hensen N."/>
            <person name="Bonometti L."/>
            <person name="Westerberg I."/>
            <person name="Brannstrom I.O."/>
            <person name="Guillou S."/>
            <person name="Cros-Aarteil S."/>
            <person name="Calhoun S."/>
            <person name="Kuo A."/>
            <person name="Mondo S."/>
            <person name="Pangilinan J."/>
            <person name="Riley R."/>
            <person name="Labutti K."/>
            <person name="Andreopoulos B."/>
            <person name="Lipzen A."/>
            <person name="Chen C."/>
            <person name="Yanf M."/>
            <person name="Daum C."/>
            <person name="Ng V."/>
            <person name="Clum A."/>
            <person name="Steindorff A."/>
            <person name="Ohm R."/>
            <person name="Martin F."/>
            <person name="Silar P."/>
            <person name="Natvig D."/>
            <person name="Lalanne C."/>
            <person name="Gautier V."/>
            <person name="Ament-Velasquez S.L."/>
            <person name="Kruys A."/>
            <person name="Hutchinson M.I."/>
            <person name="Powell A.J."/>
            <person name="Barry K."/>
            <person name="Miller A.N."/>
            <person name="Grigoriev I.V."/>
            <person name="Debuchy R."/>
            <person name="Gladieux P."/>
            <person name="Thoren M.H."/>
            <person name="Johannesson H."/>
        </authorList>
    </citation>
    <scope>NUCLEOTIDE SEQUENCE</scope>
    <source>
        <strain evidence="1">CBS 955.72</strain>
    </source>
</reference>
<evidence type="ECO:0000313" key="2">
    <source>
        <dbReference type="Proteomes" id="UP001275084"/>
    </source>
</evidence>
<dbReference type="AlphaFoldDB" id="A0AAJ0MA60"/>
<organism evidence="1 2">
    <name type="scientific">Lasiosphaeria hispida</name>
    <dbReference type="NCBI Taxonomy" id="260671"/>
    <lineage>
        <taxon>Eukaryota</taxon>
        <taxon>Fungi</taxon>
        <taxon>Dikarya</taxon>
        <taxon>Ascomycota</taxon>
        <taxon>Pezizomycotina</taxon>
        <taxon>Sordariomycetes</taxon>
        <taxon>Sordariomycetidae</taxon>
        <taxon>Sordariales</taxon>
        <taxon>Lasiosphaeriaceae</taxon>
        <taxon>Lasiosphaeria</taxon>
    </lineage>
</organism>
<dbReference type="Proteomes" id="UP001275084">
    <property type="component" value="Unassembled WGS sequence"/>
</dbReference>
<evidence type="ECO:0000313" key="1">
    <source>
        <dbReference type="EMBL" id="KAK3345931.1"/>
    </source>
</evidence>
<dbReference type="EMBL" id="JAUIQD010000006">
    <property type="protein sequence ID" value="KAK3345931.1"/>
    <property type="molecule type" value="Genomic_DNA"/>
</dbReference>
<comment type="caution">
    <text evidence="1">The sequence shown here is derived from an EMBL/GenBank/DDBJ whole genome shotgun (WGS) entry which is preliminary data.</text>
</comment>
<gene>
    <name evidence="1" type="ORF">B0T25DRAFT_571090</name>
</gene>
<protein>
    <submittedName>
        <fullName evidence="1">Uncharacterized protein</fullName>
    </submittedName>
</protein>
<proteinExistence type="predicted"/>